<organism evidence="1 2">
    <name type="scientific">Gigaspora rosea</name>
    <dbReference type="NCBI Taxonomy" id="44941"/>
    <lineage>
        <taxon>Eukaryota</taxon>
        <taxon>Fungi</taxon>
        <taxon>Fungi incertae sedis</taxon>
        <taxon>Mucoromycota</taxon>
        <taxon>Glomeromycotina</taxon>
        <taxon>Glomeromycetes</taxon>
        <taxon>Diversisporales</taxon>
        <taxon>Gigasporaceae</taxon>
        <taxon>Gigaspora</taxon>
    </lineage>
</organism>
<sequence length="68" mass="7719">AKDEQTIIRGYGYSEINTKAVEKVVFLRGKRYTILPALTLDGIIAIDIMEISCMKLIFKEFVITQVLP</sequence>
<evidence type="ECO:0000313" key="1">
    <source>
        <dbReference type="EMBL" id="RIB22498.1"/>
    </source>
</evidence>
<comment type="caution">
    <text evidence="1">The sequence shown here is derived from an EMBL/GenBank/DDBJ whole genome shotgun (WGS) entry which is preliminary data.</text>
</comment>
<feature type="non-terminal residue" evidence="1">
    <location>
        <position position="1"/>
    </location>
</feature>
<proteinExistence type="predicted"/>
<protein>
    <submittedName>
        <fullName evidence="1">Uncharacterized protein</fullName>
    </submittedName>
</protein>
<dbReference type="Proteomes" id="UP000266673">
    <property type="component" value="Unassembled WGS sequence"/>
</dbReference>
<name>A0A397VKX5_9GLOM</name>
<evidence type="ECO:0000313" key="2">
    <source>
        <dbReference type="Proteomes" id="UP000266673"/>
    </source>
</evidence>
<reference evidence="1 2" key="1">
    <citation type="submission" date="2018-06" db="EMBL/GenBank/DDBJ databases">
        <title>Comparative genomics reveals the genomic features of Rhizophagus irregularis, R. cerebriforme, R. diaphanum and Gigaspora rosea, and their symbiotic lifestyle signature.</title>
        <authorList>
            <person name="Morin E."/>
            <person name="San Clemente H."/>
            <person name="Chen E.C.H."/>
            <person name="De La Providencia I."/>
            <person name="Hainaut M."/>
            <person name="Kuo A."/>
            <person name="Kohler A."/>
            <person name="Murat C."/>
            <person name="Tang N."/>
            <person name="Roy S."/>
            <person name="Loubradou J."/>
            <person name="Henrissat B."/>
            <person name="Grigoriev I.V."/>
            <person name="Corradi N."/>
            <person name="Roux C."/>
            <person name="Martin F.M."/>
        </authorList>
    </citation>
    <scope>NUCLEOTIDE SEQUENCE [LARGE SCALE GENOMIC DNA]</scope>
    <source>
        <strain evidence="1 2">DAOM 194757</strain>
    </source>
</reference>
<dbReference type="AlphaFoldDB" id="A0A397VKX5"/>
<accession>A0A397VKX5</accession>
<dbReference type="EMBL" id="QKWP01000306">
    <property type="protein sequence ID" value="RIB22498.1"/>
    <property type="molecule type" value="Genomic_DNA"/>
</dbReference>
<keyword evidence="2" id="KW-1185">Reference proteome</keyword>
<dbReference type="OrthoDB" id="2394134at2759"/>
<gene>
    <name evidence="1" type="ORF">C2G38_2295178</name>
</gene>